<dbReference type="GO" id="GO:0006189">
    <property type="term" value="P:'de novo' IMP biosynthetic process"/>
    <property type="evidence" value="ECO:0007669"/>
    <property type="project" value="UniProtKB-UniRule"/>
</dbReference>
<comment type="subcellular location">
    <subcellularLocation>
        <location evidence="6">Cytoplasm</location>
    </subcellularLocation>
</comment>
<dbReference type="SUPFAM" id="SSF82697">
    <property type="entry name" value="PurS-like"/>
    <property type="match status" value="1"/>
</dbReference>
<dbReference type="EC" id="6.3.5.3" evidence="6"/>
<dbReference type="RefSeq" id="WP_103012595.1">
    <property type="nucleotide sequence ID" value="NZ_QJTI01000039.1"/>
</dbReference>
<comment type="pathway">
    <text evidence="6">Purine metabolism; IMP biosynthesis via de novo pathway; 5-amino-1-(5-phospho-D-ribosyl)imidazole from N(2)-formyl-N(1)-(5-phospho-D-ribosyl)glycinamide: step 1/2.</text>
</comment>
<dbReference type="NCBIfam" id="NF004630">
    <property type="entry name" value="PRK05974.1"/>
    <property type="match status" value="1"/>
</dbReference>
<dbReference type="InterPro" id="IPR036604">
    <property type="entry name" value="PurS-like_sf"/>
</dbReference>
<keyword evidence="1 6" id="KW-0963">Cytoplasm</keyword>
<evidence type="ECO:0000256" key="6">
    <source>
        <dbReference type="HAMAP-Rule" id="MF_01926"/>
    </source>
</evidence>
<dbReference type="NCBIfam" id="TIGR00302">
    <property type="entry name" value="phosphoribosylformylglycinamidine synthase subunit PurS"/>
    <property type="match status" value="1"/>
</dbReference>
<sequence length="81" mass="8435">MKARVTVTLKNGILDPQGKAIEGALKSLGIDGVASVRQGKVFDIELGANADKAKAEAVLKDAADKLLANTVIENYAIEVKG</sequence>
<dbReference type="Gene3D" id="3.30.1280.10">
    <property type="entry name" value="Phosphoribosylformylglycinamidine synthase subunit PurS"/>
    <property type="match status" value="1"/>
</dbReference>
<dbReference type="Pfam" id="PF02700">
    <property type="entry name" value="PurS"/>
    <property type="match status" value="1"/>
</dbReference>
<evidence type="ECO:0000256" key="4">
    <source>
        <dbReference type="ARBA" id="ARBA00022755"/>
    </source>
</evidence>
<dbReference type="AlphaFoldDB" id="A0A318T6N1"/>
<evidence type="ECO:0000256" key="2">
    <source>
        <dbReference type="ARBA" id="ARBA00022598"/>
    </source>
</evidence>
<evidence type="ECO:0000256" key="3">
    <source>
        <dbReference type="ARBA" id="ARBA00022741"/>
    </source>
</evidence>
<dbReference type="PANTHER" id="PTHR34696:SF1">
    <property type="entry name" value="PHOSPHORIBOSYLFORMYLGLYCINAMIDINE SYNTHASE SUBUNIT PURS"/>
    <property type="match status" value="1"/>
</dbReference>
<evidence type="ECO:0000256" key="1">
    <source>
        <dbReference type="ARBA" id="ARBA00022490"/>
    </source>
</evidence>
<comment type="catalytic activity">
    <reaction evidence="6">
        <text>N(2)-formyl-N(1)-(5-phospho-beta-D-ribosyl)glycinamide + L-glutamine + ATP + H2O = 2-formamido-N(1)-(5-O-phospho-beta-D-ribosyl)acetamidine + L-glutamate + ADP + phosphate + H(+)</text>
        <dbReference type="Rhea" id="RHEA:17129"/>
        <dbReference type="ChEBI" id="CHEBI:15377"/>
        <dbReference type="ChEBI" id="CHEBI:15378"/>
        <dbReference type="ChEBI" id="CHEBI:29985"/>
        <dbReference type="ChEBI" id="CHEBI:30616"/>
        <dbReference type="ChEBI" id="CHEBI:43474"/>
        <dbReference type="ChEBI" id="CHEBI:58359"/>
        <dbReference type="ChEBI" id="CHEBI:147286"/>
        <dbReference type="ChEBI" id="CHEBI:147287"/>
        <dbReference type="ChEBI" id="CHEBI:456216"/>
        <dbReference type="EC" id="6.3.5.3"/>
    </reaction>
</comment>
<evidence type="ECO:0000313" key="7">
    <source>
        <dbReference type="EMBL" id="PYE99077.1"/>
    </source>
</evidence>
<dbReference type="UniPathway" id="UPA00074">
    <property type="reaction ID" value="UER00128"/>
</dbReference>
<dbReference type="GO" id="GO:0005737">
    <property type="term" value="C:cytoplasm"/>
    <property type="evidence" value="ECO:0007669"/>
    <property type="project" value="UniProtKB-SubCell"/>
</dbReference>
<keyword evidence="5 6" id="KW-0067">ATP-binding</keyword>
<dbReference type="HAMAP" id="MF_01926">
    <property type="entry name" value="PurS"/>
    <property type="match status" value="1"/>
</dbReference>
<accession>A0A318T6N1</accession>
<comment type="caution">
    <text evidence="7">The sequence shown here is derived from an EMBL/GenBank/DDBJ whole genome shotgun (WGS) entry which is preliminary data.</text>
</comment>
<name>A0A318T6N1_9BRAD</name>
<proteinExistence type="inferred from homology"/>
<gene>
    <name evidence="6" type="primary">purS</name>
    <name evidence="7" type="ORF">BJ122_13913</name>
</gene>
<keyword evidence="3 6" id="KW-0547">Nucleotide-binding</keyword>
<comment type="function">
    <text evidence="6">Part of the phosphoribosylformylglycinamidine synthase complex involved in the purines biosynthetic pathway. Catalyzes the ATP-dependent conversion of formylglycinamide ribonucleotide (FGAR) and glutamine to yield formylglycinamidine ribonucleotide (FGAM) and glutamate. The FGAM synthase complex is composed of three subunits. PurQ produces an ammonia molecule by converting glutamine to glutamate. PurL transfers the ammonia molecule to FGAR to form FGAM in an ATP-dependent manner. PurS interacts with PurQ and PurL and is thought to assist in the transfer of the ammonia molecule from PurQ to PurL.</text>
</comment>
<keyword evidence="4 6" id="KW-0658">Purine biosynthesis</keyword>
<dbReference type="GO" id="GO:0005524">
    <property type="term" value="F:ATP binding"/>
    <property type="evidence" value="ECO:0007669"/>
    <property type="project" value="UniProtKB-UniRule"/>
</dbReference>
<organism evidence="7 8">
    <name type="scientific">Rhodopseudomonas faecalis</name>
    <dbReference type="NCBI Taxonomy" id="99655"/>
    <lineage>
        <taxon>Bacteria</taxon>
        <taxon>Pseudomonadati</taxon>
        <taxon>Pseudomonadota</taxon>
        <taxon>Alphaproteobacteria</taxon>
        <taxon>Hyphomicrobiales</taxon>
        <taxon>Nitrobacteraceae</taxon>
        <taxon>Rhodopseudomonas</taxon>
    </lineage>
</organism>
<reference evidence="7 8" key="1">
    <citation type="submission" date="2018-06" db="EMBL/GenBank/DDBJ databases">
        <title>Genomic Encyclopedia of Archaeal and Bacterial Type Strains, Phase II (KMG-II): from individual species to whole genera.</title>
        <authorList>
            <person name="Goeker M."/>
        </authorList>
    </citation>
    <scope>NUCLEOTIDE SEQUENCE [LARGE SCALE GENOMIC DNA]</scope>
    <source>
        <strain evidence="7 8">JCM 11668</strain>
    </source>
</reference>
<keyword evidence="2 6" id="KW-0436">Ligase</keyword>
<comment type="subunit">
    <text evidence="6">Part of the FGAM synthase complex composed of 1 PurL, 1 PurQ and 2 PurS subunits.</text>
</comment>
<dbReference type="PANTHER" id="PTHR34696">
    <property type="entry name" value="PHOSPHORIBOSYLFORMYLGLYCINAMIDINE SYNTHASE SUBUNIT PURS"/>
    <property type="match status" value="1"/>
</dbReference>
<keyword evidence="8" id="KW-1185">Reference proteome</keyword>
<dbReference type="Proteomes" id="UP000248148">
    <property type="component" value="Unassembled WGS sequence"/>
</dbReference>
<comment type="similarity">
    <text evidence="6">Belongs to the PurS family.</text>
</comment>
<dbReference type="OrthoDB" id="9799101at2"/>
<dbReference type="EMBL" id="QJTI01000039">
    <property type="protein sequence ID" value="PYE99077.1"/>
    <property type="molecule type" value="Genomic_DNA"/>
</dbReference>
<dbReference type="InterPro" id="IPR003850">
    <property type="entry name" value="PurS"/>
</dbReference>
<protein>
    <recommendedName>
        <fullName evidence="6">Phosphoribosylformylglycinamidine synthase subunit PurS</fullName>
        <shortName evidence="6">FGAM synthase</shortName>
        <ecNumber evidence="6">6.3.5.3</ecNumber>
    </recommendedName>
    <alternativeName>
        <fullName evidence="6">Formylglycinamide ribonucleotide amidotransferase subunit III</fullName>
        <shortName evidence="6">FGAR amidotransferase III</shortName>
        <shortName evidence="6">FGAR-AT III</shortName>
    </alternativeName>
    <alternativeName>
        <fullName evidence="6">Phosphoribosylformylglycinamidine synthase subunit III</fullName>
    </alternativeName>
</protein>
<evidence type="ECO:0000313" key="8">
    <source>
        <dbReference type="Proteomes" id="UP000248148"/>
    </source>
</evidence>
<evidence type="ECO:0000256" key="5">
    <source>
        <dbReference type="ARBA" id="ARBA00022840"/>
    </source>
</evidence>
<dbReference type="GO" id="GO:0004642">
    <property type="term" value="F:phosphoribosylformylglycinamidine synthase activity"/>
    <property type="evidence" value="ECO:0007669"/>
    <property type="project" value="UniProtKB-UniRule"/>
</dbReference>